<dbReference type="Pfam" id="PF13439">
    <property type="entry name" value="Glyco_transf_4"/>
    <property type="match status" value="1"/>
</dbReference>
<proteinExistence type="predicted"/>
<dbReference type="GO" id="GO:0016757">
    <property type="term" value="F:glycosyltransferase activity"/>
    <property type="evidence" value="ECO:0007669"/>
    <property type="project" value="InterPro"/>
</dbReference>
<dbReference type="PANTHER" id="PTHR45947">
    <property type="entry name" value="SULFOQUINOVOSYL TRANSFERASE SQD2"/>
    <property type="match status" value="1"/>
</dbReference>
<keyword evidence="3" id="KW-0808">Transferase</keyword>
<dbReference type="AlphaFoldDB" id="A0A6L3KXL2"/>
<sequence length="378" mass="43426">MKDSEKKGKKVLHISKYYYPYLGGTESVCQDIVEGLEGYNNRVICFNDSNRTICSEINGIQVLRIGCFMKVASQSFSFLYYSYLKRNIQSWQPDIIHFHHPNPFVAFLLIRLIPASTKLIVHWHLDITKQKYIYPLVRGNERKLLERADSIIVTSPKYRDASLPLKPFLQKVKVVANGINIHRLDLQDNDEMIIKDIRKKYHNKKLIFFIGRHVEYKGLRYLIEAEKYITTDCHIVIAGQGPLTEELKAKANLERVSFVGRLSNDELRCYLHAADVFAFPSITKNEAFGLALAEAMYCRCPAVTFHIEGSGVNWVSLNGVTGIEVNNSDSKEYAAAIDTLLKDDSLRKQYADAARKRVIEYFTIEKEQEAANELYKLL</sequence>
<accession>A0A6L3KXL2</accession>
<feature type="domain" description="Glycosyltransferase subfamily 4-like N-terminal" evidence="2">
    <location>
        <begin position="23"/>
        <end position="183"/>
    </location>
</feature>
<feature type="domain" description="Glycosyl transferase family 1" evidence="1">
    <location>
        <begin position="194"/>
        <end position="357"/>
    </location>
</feature>
<gene>
    <name evidence="3" type="ORF">F2Y36_00075</name>
</gene>
<name>A0A6L3KXL2_9BACE</name>
<evidence type="ECO:0000313" key="4">
    <source>
        <dbReference type="Proteomes" id="UP000475905"/>
    </source>
</evidence>
<evidence type="ECO:0000313" key="3">
    <source>
        <dbReference type="EMBL" id="KAA5466302.1"/>
    </source>
</evidence>
<dbReference type="SUPFAM" id="SSF53756">
    <property type="entry name" value="UDP-Glycosyltransferase/glycogen phosphorylase"/>
    <property type="match status" value="1"/>
</dbReference>
<dbReference type="PANTHER" id="PTHR45947:SF3">
    <property type="entry name" value="SULFOQUINOVOSYL TRANSFERASE SQD2"/>
    <property type="match status" value="1"/>
</dbReference>
<evidence type="ECO:0000259" key="2">
    <source>
        <dbReference type="Pfam" id="PF13439"/>
    </source>
</evidence>
<dbReference type="InterPro" id="IPR050194">
    <property type="entry name" value="Glycosyltransferase_grp1"/>
</dbReference>
<protein>
    <submittedName>
        <fullName evidence="3">Glycosyltransferase</fullName>
    </submittedName>
</protein>
<dbReference type="Pfam" id="PF00534">
    <property type="entry name" value="Glycos_transf_1"/>
    <property type="match status" value="1"/>
</dbReference>
<evidence type="ECO:0000259" key="1">
    <source>
        <dbReference type="Pfam" id="PF00534"/>
    </source>
</evidence>
<dbReference type="RefSeq" id="WP_149934937.1">
    <property type="nucleotide sequence ID" value="NZ_JAQPYQ010000062.1"/>
</dbReference>
<comment type="caution">
    <text evidence="3">The sequence shown here is derived from an EMBL/GenBank/DDBJ whole genome shotgun (WGS) entry which is preliminary data.</text>
</comment>
<dbReference type="Proteomes" id="UP000475905">
    <property type="component" value="Unassembled WGS sequence"/>
</dbReference>
<dbReference type="EMBL" id="VVYP01000001">
    <property type="protein sequence ID" value="KAA5466302.1"/>
    <property type="molecule type" value="Genomic_DNA"/>
</dbReference>
<reference evidence="3 4" key="1">
    <citation type="journal article" date="2019" name="Nat. Med.">
        <title>A library of human gut bacterial isolates paired with longitudinal multiomics data enables mechanistic microbiome research.</title>
        <authorList>
            <person name="Poyet M."/>
            <person name="Groussin M."/>
            <person name="Gibbons S.M."/>
            <person name="Avila-Pacheco J."/>
            <person name="Jiang X."/>
            <person name="Kearney S.M."/>
            <person name="Perrotta A.R."/>
            <person name="Berdy B."/>
            <person name="Zhao S."/>
            <person name="Lieberman T.D."/>
            <person name="Swanson P.K."/>
            <person name="Smith M."/>
            <person name="Roesemann S."/>
            <person name="Alexander J.E."/>
            <person name="Rich S.A."/>
            <person name="Livny J."/>
            <person name="Vlamakis H."/>
            <person name="Clish C."/>
            <person name="Bullock K."/>
            <person name="Deik A."/>
            <person name="Scott J."/>
            <person name="Pierce K.A."/>
            <person name="Xavier R.J."/>
            <person name="Alm E.J."/>
        </authorList>
    </citation>
    <scope>NUCLEOTIDE SEQUENCE [LARGE SCALE GENOMIC DNA]</scope>
    <source>
        <strain evidence="3 4">BIOML-A31</strain>
    </source>
</reference>
<dbReference type="InterPro" id="IPR001296">
    <property type="entry name" value="Glyco_trans_1"/>
</dbReference>
<dbReference type="Gene3D" id="3.40.50.2000">
    <property type="entry name" value="Glycogen Phosphorylase B"/>
    <property type="match status" value="2"/>
</dbReference>
<organism evidence="3 4">
    <name type="scientific">Bacteroides caccae</name>
    <dbReference type="NCBI Taxonomy" id="47678"/>
    <lineage>
        <taxon>Bacteria</taxon>
        <taxon>Pseudomonadati</taxon>
        <taxon>Bacteroidota</taxon>
        <taxon>Bacteroidia</taxon>
        <taxon>Bacteroidales</taxon>
        <taxon>Bacteroidaceae</taxon>
        <taxon>Bacteroides</taxon>
    </lineage>
</organism>
<dbReference type="InterPro" id="IPR028098">
    <property type="entry name" value="Glyco_trans_4-like_N"/>
</dbReference>